<reference evidence="1" key="1">
    <citation type="submission" date="2018-02" db="EMBL/GenBank/DDBJ databases">
        <authorList>
            <person name="Cohen D.B."/>
            <person name="Kent A.D."/>
        </authorList>
    </citation>
    <scope>NUCLEOTIDE SEQUENCE</scope>
</reference>
<sequence length="166" mass="18988">MAHSLVHPIQYGVPSSLNLNANHHFGSLNGGPSMALKQKSSQILCGIQFLLLKKIKDNILIRNHTVKWWDNYDRDRIIKFVYDEFPEIEEVEDHPWLKRFPSAKDFLKGNPLRSLQKFAEVCCPSPACQAASASASGTKENLQQNLQHPQKDQPLKWFTFPSSQFQ</sequence>
<dbReference type="EMBL" id="OIVN01001180">
    <property type="protein sequence ID" value="SPC90804.1"/>
    <property type="molecule type" value="Genomic_DNA"/>
</dbReference>
<accession>A0A2N9FVH9</accession>
<evidence type="ECO:0000313" key="1">
    <source>
        <dbReference type="EMBL" id="SPC90804.1"/>
    </source>
</evidence>
<protein>
    <submittedName>
        <fullName evidence="1">Uncharacterized protein</fullName>
    </submittedName>
</protein>
<gene>
    <name evidence="1" type="ORF">FSB_LOCUS18686</name>
</gene>
<organism evidence="1">
    <name type="scientific">Fagus sylvatica</name>
    <name type="common">Beechnut</name>
    <dbReference type="NCBI Taxonomy" id="28930"/>
    <lineage>
        <taxon>Eukaryota</taxon>
        <taxon>Viridiplantae</taxon>
        <taxon>Streptophyta</taxon>
        <taxon>Embryophyta</taxon>
        <taxon>Tracheophyta</taxon>
        <taxon>Spermatophyta</taxon>
        <taxon>Magnoliopsida</taxon>
        <taxon>eudicotyledons</taxon>
        <taxon>Gunneridae</taxon>
        <taxon>Pentapetalae</taxon>
        <taxon>rosids</taxon>
        <taxon>fabids</taxon>
        <taxon>Fagales</taxon>
        <taxon>Fagaceae</taxon>
        <taxon>Fagus</taxon>
    </lineage>
</organism>
<dbReference type="AlphaFoldDB" id="A0A2N9FVH9"/>
<name>A0A2N9FVH9_FAGSY</name>
<proteinExistence type="predicted"/>